<protein>
    <submittedName>
        <fullName evidence="3">DUF1778 domain-containing protein</fullName>
    </submittedName>
</protein>
<dbReference type="PANTHER" id="PTHR35401">
    <property type="entry name" value="COPG FAMILY HELIX-TURN-HELIX PROTEIN-RELATED-RELATED"/>
    <property type="match status" value="1"/>
</dbReference>
<dbReference type="OrthoDB" id="595305at2"/>
<proteinExistence type="inferred from homology"/>
<evidence type="ECO:0000256" key="2">
    <source>
        <dbReference type="ARBA" id="ARBA00049988"/>
    </source>
</evidence>
<dbReference type="Pfam" id="PF08681">
    <property type="entry name" value="TacA1"/>
    <property type="match status" value="1"/>
</dbReference>
<dbReference type="SUPFAM" id="SSF47598">
    <property type="entry name" value="Ribbon-helix-helix"/>
    <property type="match status" value="1"/>
</dbReference>
<evidence type="ECO:0000313" key="4">
    <source>
        <dbReference type="Proteomes" id="UP000294814"/>
    </source>
</evidence>
<accession>A0A4V2Z956</accession>
<organism evidence="3 4">
    <name type="scientific">Flavobacterium rhamnosiphilum</name>
    <dbReference type="NCBI Taxonomy" id="2541724"/>
    <lineage>
        <taxon>Bacteria</taxon>
        <taxon>Pseudomonadati</taxon>
        <taxon>Bacteroidota</taxon>
        <taxon>Flavobacteriia</taxon>
        <taxon>Flavobacteriales</taxon>
        <taxon>Flavobacteriaceae</taxon>
        <taxon>Flavobacterium</taxon>
    </lineage>
</organism>
<keyword evidence="4" id="KW-1185">Reference proteome</keyword>
<name>A0A4V2Z956_9FLAO</name>
<evidence type="ECO:0000313" key="3">
    <source>
        <dbReference type="EMBL" id="TDE43166.1"/>
    </source>
</evidence>
<dbReference type="AlphaFoldDB" id="A0A4V2Z956"/>
<gene>
    <name evidence="3" type="ORF">E0I26_11155</name>
</gene>
<keyword evidence="1" id="KW-1277">Toxin-antitoxin system</keyword>
<dbReference type="GO" id="GO:0006355">
    <property type="term" value="P:regulation of DNA-templated transcription"/>
    <property type="evidence" value="ECO:0007669"/>
    <property type="project" value="InterPro"/>
</dbReference>
<comment type="caution">
    <text evidence="3">The sequence shown here is derived from an EMBL/GenBank/DDBJ whole genome shotgun (WGS) entry which is preliminary data.</text>
</comment>
<dbReference type="RefSeq" id="WP_131916559.1">
    <property type="nucleotide sequence ID" value="NZ_SMLG01000008.1"/>
</dbReference>
<dbReference type="InterPro" id="IPR010985">
    <property type="entry name" value="Ribbon_hlx_hlx"/>
</dbReference>
<comment type="similarity">
    <text evidence="2">Belongs to the TacA antitoxin family.</text>
</comment>
<dbReference type="EMBL" id="SMLG01000008">
    <property type="protein sequence ID" value="TDE43166.1"/>
    <property type="molecule type" value="Genomic_DNA"/>
</dbReference>
<reference evidence="3 4" key="1">
    <citation type="submission" date="2019-03" db="EMBL/GenBank/DDBJ databases">
        <title>Novel species of Flavobacterium.</title>
        <authorList>
            <person name="Liu Q."/>
            <person name="Xin Y.-H."/>
        </authorList>
    </citation>
    <scope>NUCLEOTIDE SEQUENCE [LARGE SCALE GENOMIC DNA]</scope>
    <source>
        <strain evidence="3 4">LB3P52</strain>
    </source>
</reference>
<dbReference type="InterPro" id="IPR014795">
    <property type="entry name" value="TacA_1-like"/>
</dbReference>
<dbReference type="Gene3D" id="1.20.5.780">
    <property type="entry name" value="Single helix bin"/>
    <property type="match status" value="1"/>
</dbReference>
<dbReference type="Proteomes" id="UP000294814">
    <property type="component" value="Unassembled WGS sequence"/>
</dbReference>
<evidence type="ECO:0000256" key="1">
    <source>
        <dbReference type="ARBA" id="ARBA00022649"/>
    </source>
</evidence>
<dbReference type="PANTHER" id="PTHR35401:SF2">
    <property type="entry name" value="ABC-TYPE TRANSPORT SYSTEM"/>
    <property type="match status" value="1"/>
</dbReference>
<sequence>MATKTIKIEKARFDTKLPIEQKLLFEKAARLGGYRNLTDFVISTVQIKAKEIISEREQVLASQRDSEIFFEAITNPNTPNQALQAAANDFKALLSE</sequence>